<dbReference type="Proteomes" id="UP000030755">
    <property type="component" value="Unassembled WGS sequence"/>
</dbReference>
<evidence type="ECO:0000313" key="4">
    <source>
        <dbReference type="Proteomes" id="UP000281549"/>
    </source>
</evidence>
<reference evidence="1 3" key="1">
    <citation type="journal article" date="2013" name="Curr. Biol.">
        <title>Shared signatures of parasitism and phylogenomics unite Cryptomycota and microsporidia.</title>
        <authorList>
            <person name="James T.Y."/>
            <person name="Pelin A."/>
            <person name="Bonen L."/>
            <person name="Ahrendt S."/>
            <person name="Sain D."/>
            <person name="Corradi N."/>
            <person name="Stajich J.E."/>
        </authorList>
    </citation>
    <scope>NUCLEOTIDE SEQUENCE [LARGE SCALE GENOMIC DNA]</scope>
    <source>
        <strain evidence="1">CSF55</strain>
        <strain evidence="1">CSF55</strain>
    </source>
</reference>
<name>A0A075B493_ROZAC</name>
<evidence type="ECO:0000313" key="1">
    <source>
        <dbReference type="EMBL" id="EPZ36120.1"/>
    </source>
</evidence>
<dbReference type="EMBL" id="KE560656">
    <property type="protein sequence ID" value="EPZ36120.1"/>
    <property type="molecule type" value="Genomic_DNA"/>
</dbReference>
<protein>
    <submittedName>
        <fullName evidence="1">Uncharacterized protein</fullName>
    </submittedName>
</protein>
<proteinExistence type="predicted"/>
<sequence>MEGVGWFIFQDLRVKDMNLQEKYQSYVFAIDNSTLPTESKALYKVFAFLATKIQSYPDTIGNIIVAVCETNYRVKIVEELRKSFLSISLERACKNIAMNMTDDFIQYCIALFTYIYLDLLNGWILDESGNHLRHANGRRKSDMSCENIVETLLLLES</sequence>
<evidence type="ECO:0000313" key="2">
    <source>
        <dbReference type="EMBL" id="RKP19800.1"/>
    </source>
</evidence>
<dbReference type="HOGENOM" id="CLU_1678924_0_0_1"/>
<accession>A0A075B493</accession>
<keyword evidence="3" id="KW-1185">Reference proteome</keyword>
<reference evidence="2" key="3">
    <citation type="submission" date="2018-08" db="EMBL/GenBank/DDBJ databases">
        <title>Leveraging single-cell genomics to expand the Fungal Tree of Life.</title>
        <authorList>
            <consortium name="DOE Joint Genome Institute"/>
            <person name="Ahrendt S.R."/>
            <person name="Quandt C.A."/>
            <person name="Ciobanu D."/>
            <person name="Clum A."/>
            <person name="Salamov A."/>
            <person name="Andreopoulos B."/>
            <person name="Cheng J.-F."/>
            <person name="Woyke T."/>
            <person name="Pelin A."/>
            <person name="Henrissat B."/>
            <person name="Reynolds N."/>
            <person name="Benny G.L."/>
            <person name="Smith M.E."/>
            <person name="James T.Y."/>
            <person name="Grigoriev I.V."/>
        </authorList>
    </citation>
    <scope>NUCLEOTIDE SEQUENCE</scope>
    <source>
        <strain evidence="2">CSF55</strain>
    </source>
</reference>
<dbReference type="EMBL" id="ML005158">
    <property type="protein sequence ID" value="RKP19800.1"/>
    <property type="molecule type" value="Genomic_DNA"/>
</dbReference>
<organism evidence="1 3">
    <name type="scientific">Rozella allomycis (strain CSF55)</name>
    <dbReference type="NCBI Taxonomy" id="988480"/>
    <lineage>
        <taxon>Eukaryota</taxon>
        <taxon>Fungi</taxon>
        <taxon>Fungi incertae sedis</taxon>
        <taxon>Cryptomycota</taxon>
        <taxon>Cryptomycota incertae sedis</taxon>
        <taxon>Rozella</taxon>
    </lineage>
</organism>
<dbReference type="AlphaFoldDB" id="A0A075B493"/>
<dbReference type="Proteomes" id="UP000281549">
    <property type="component" value="Unassembled WGS sequence"/>
</dbReference>
<evidence type="ECO:0000313" key="3">
    <source>
        <dbReference type="Proteomes" id="UP000030755"/>
    </source>
</evidence>
<reference evidence="4" key="2">
    <citation type="journal article" date="2018" name="Nat. Microbiol.">
        <title>Leveraging single-cell genomics to expand the fungal tree of life.</title>
        <authorList>
            <person name="Ahrendt S.R."/>
            <person name="Quandt C.A."/>
            <person name="Ciobanu D."/>
            <person name="Clum A."/>
            <person name="Salamov A."/>
            <person name="Andreopoulos B."/>
            <person name="Cheng J.F."/>
            <person name="Woyke T."/>
            <person name="Pelin A."/>
            <person name="Henrissat B."/>
            <person name="Reynolds N.K."/>
            <person name="Benny G.L."/>
            <person name="Smith M.E."/>
            <person name="James T.Y."/>
            <person name="Grigoriev I.V."/>
        </authorList>
    </citation>
    <scope>NUCLEOTIDE SEQUENCE [LARGE SCALE GENOMIC DNA]</scope>
    <source>
        <strain evidence="4">CSF55</strain>
    </source>
</reference>
<gene>
    <name evidence="1" type="ORF">O9G_005021</name>
    <name evidence="2" type="ORF">ROZALSC1DRAFT_28643</name>
</gene>